<sequence length="267" mass="30398">MDECNNIEQIADLAVAASKVETSIPYAVLPQGYSLKSLEDFMVDENQVKQSVAVQTASSLVAYVVRYKDERTVIFADKDKTLFHAVIDYHLNSTTPEKVTHDVTYDCPLSDEWRLVLGYDKEKLNQVEFAEFLEQNINLIAPVGESYAGPSGAELLQMVLSFQETRESVFKSVQRLQDGTCQFSFSDEKAGHGNTQLPERISLAISPFRNGLPYQMDARIRYRLRDGRLILWYELIEPQKIIDHAFNEILVDLQNQLPDVPVFEGRI</sequence>
<organism evidence="1">
    <name type="scientific">Salmonella enterica subsp. enterica serovar Cardoner</name>
    <dbReference type="NCBI Taxonomy" id="2564309"/>
    <lineage>
        <taxon>Bacteria</taxon>
        <taxon>Pseudomonadati</taxon>
        <taxon>Pseudomonadota</taxon>
        <taxon>Gammaproteobacteria</taxon>
        <taxon>Enterobacterales</taxon>
        <taxon>Enterobacteriaceae</taxon>
        <taxon>Salmonella</taxon>
    </lineage>
</organism>
<protein>
    <recommendedName>
        <fullName evidence="2">DUF2303 family protein</fullName>
    </recommendedName>
</protein>
<dbReference type="EMBL" id="AAHDIR010000039">
    <property type="protein sequence ID" value="EBU8207314.1"/>
    <property type="molecule type" value="Genomic_DNA"/>
</dbReference>
<proteinExistence type="predicted"/>
<dbReference type="Pfam" id="PF10065">
    <property type="entry name" value="DUF2303"/>
    <property type="match status" value="1"/>
</dbReference>
<dbReference type="AlphaFoldDB" id="A0A5V6Q3W2"/>
<name>A0A5V6Q3W2_SALET</name>
<dbReference type="InterPro" id="IPR019276">
    <property type="entry name" value="DUF2303"/>
</dbReference>
<reference evidence="1" key="1">
    <citation type="submission" date="2018-05" db="EMBL/GenBank/DDBJ databases">
        <authorList>
            <person name="Ashton P.M."/>
            <person name="Dallman T."/>
            <person name="Nair S."/>
            <person name="De Pinna E."/>
            <person name="Peters T."/>
            <person name="Grant K."/>
        </authorList>
    </citation>
    <scope>NUCLEOTIDE SEQUENCE</scope>
    <source>
        <strain evidence="1">374031</strain>
    </source>
</reference>
<comment type="caution">
    <text evidence="1">The sequence shown here is derived from an EMBL/GenBank/DDBJ whole genome shotgun (WGS) entry which is preliminary data.</text>
</comment>
<evidence type="ECO:0008006" key="2">
    <source>
        <dbReference type="Google" id="ProtNLM"/>
    </source>
</evidence>
<evidence type="ECO:0000313" key="1">
    <source>
        <dbReference type="EMBL" id="EBU8207314.1"/>
    </source>
</evidence>
<accession>A0A5V6Q3W2</accession>
<gene>
    <name evidence="1" type="ORF">DLM21_23790</name>
</gene>